<evidence type="ECO:0000256" key="13">
    <source>
        <dbReference type="ARBA" id="ARBA00023136"/>
    </source>
</evidence>
<protein>
    <recommendedName>
        <fullName evidence="3">histidine kinase</fullName>
        <ecNumber evidence="3">2.7.13.3</ecNumber>
    </recommendedName>
</protein>
<name>A0A426DHA5_9FIRM</name>
<evidence type="ECO:0000259" key="16">
    <source>
        <dbReference type="PROSITE" id="PS50885"/>
    </source>
</evidence>
<dbReference type="GO" id="GO:0005886">
    <property type="term" value="C:plasma membrane"/>
    <property type="evidence" value="ECO:0007669"/>
    <property type="project" value="UniProtKB-SubCell"/>
</dbReference>
<sequence length="438" mass="51062">MARTTNKKDSIYFQLLRLLVTAAFVAVLVFLVLNQAGDYLIENFYYNSDYEERKDESYIRKLQQYIDQNSLSSRDADALKSWVQRQQIVSIRVYKDGMQMFDSEYPDQELWEEEIEANDYGWEVYYTVSFADGEARVSITGIYAYQFYNYAMIVELVLSFVLFLILVLFGIRSKMAYILKLSDEVEILEGGSLDYKITVKGRDELAALAEGLDSMRLSFQDLIKQEAEMVQENQKIVTEMSHDLRTPVTSIMLYTEILKKGSFKSEGQWMEYVEKIDRKARRMKQLTDHLFEYSLMAGEEEVQLEETETCETLFYDLFSETCSYLAQQGFEVLFQVEWPQSRIRISTDYVMRIMDNLTSNIVKYADPSMPVVISAVEEGNMTGFLFENRVKKLEEETESNGIGIQSVKNMMLKMRGKCMAVQEGERFQILILFPAQHE</sequence>
<dbReference type="CDD" id="cd00082">
    <property type="entry name" value="HisKA"/>
    <property type="match status" value="1"/>
</dbReference>
<dbReference type="GO" id="GO:0000155">
    <property type="term" value="F:phosphorelay sensor kinase activity"/>
    <property type="evidence" value="ECO:0007669"/>
    <property type="project" value="InterPro"/>
</dbReference>
<dbReference type="PROSITE" id="PS50109">
    <property type="entry name" value="HIS_KIN"/>
    <property type="match status" value="1"/>
</dbReference>
<evidence type="ECO:0000256" key="9">
    <source>
        <dbReference type="ARBA" id="ARBA00022777"/>
    </source>
</evidence>
<dbReference type="CDD" id="cd06225">
    <property type="entry name" value="HAMP"/>
    <property type="match status" value="1"/>
</dbReference>
<evidence type="ECO:0000259" key="15">
    <source>
        <dbReference type="PROSITE" id="PS50109"/>
    </source>
</evidence>
<evidence type="ECO:0000313" key="18">
    <source>
        <dbReference type="Proteomes" id="UP000274920"/>
    </source>
</evidence>
<keyword evidence="18" id="KW-1185">Reference proteome</keyword>
<dbReference type="Pfam" id="PF00512">
    <property type="entry name" value="HisKA"/>
    <property type="match status" value="1"/>
</dbReference>
<dbReference type="AlphaFoldDB" id="A0A426DHA5"/>
<keyword evidence="11 14" id="KW-1133">Transmembrane helix</keyword>
<evidence type="ECO:0000256" key="12">
    <source>
        <dbReference type="ARBA" id="ARBA00023012"/>
    </source>
</evidence>
<accession>A0A426DHA5</accession>
<dbReference type="Gene3D" id="3.30.565.10">
    <property type="entry name" value="Histidine kinase-like ATPase, C-terminal domain"/>
    <property type="match status" value="1"/>
</dbReference>
<evidence type="ECO:0000313" key="17">
    <source>
        <dbReference type="EMBL" id="RRK32101.1"/>
    </source>
</evidence>
<evidence type="ECO:0000256" key="5">
    <source>
        <dbReference type="ARBA" id="ARBA00022553"/>
    </source>
</evidence>
<feature type="domain" description="Histidine kinase" evidence="15">
    <location>
        <begin position="239"/>
        <end position="437"/>
    </location>
</feature>
<dbReference type="PANTHER" id="PTHR45528">
    <property type="entry name" value="SENSOR HISTIDINE KINASE CPXA"/>
    <property type="match status" value="1"/>
</dbReference>
<comment type="subcellular location">
    <subcellularLocation>
        <location evidence="2">Cell membrane</location>
        <topology evidence="2">Multi-pass membrane protein</topology>
    </subcellularLocation>
</comment>
<dbReference type="EMBL" id="RHJS01000002">
    <property type="protein sequence ID" value="RRK32101.1"/>
    <property type="molecule type" value="Genomic_DNA"/>
</dbReference>
<keyword evidence="12" id="KW-0902">Two-component regulatory system</keyword>
<dbReference type="Gene3D" id="6.10.340.10">
    <property type="match status" value="1"/>
</dbReference>
<feature type="transmembrane region" description="Helical" evidence="14">
    <location>
        <begin position="12"/>
        <end position="33"/>
    </location>
</feature>
<keyword evidence="6" id="KW-0808">Transferase</keyword>
<feature type="transmembrane region" description="Helical" evidence="14">
    <location>
        <begin position="147"/>
        <end position="171"/>
    </location>
</feature>
<dbReference type="Gene3D" id="1.10.287.130">
    <property type="match status" value="1"/>
</dbReference>
<keyword evidence="5" id="KW-0597">Phosphoprotein</keyword>
<dbReference type="InterPro" id="IPR050398">
    <property type="entry name" value="HssS/ArlS-like"/>
</dbReference>
<proteinExistence type="predicted"/>
<dbReference type="Pfam" id="PF00672">
    <property type="entry name" value="HAMP"/>
    <property type="match status" value="1"/>
</dbReference>
<gene>
    <name evidence="17" type="ORF">EBB54_12500</name>
</gene>
<evidence type="ECO:0000256" key="7">
    <source>
        <dbReference type="ARBA" id="ARBA00022692"/>
    </source>
</evidence>
<dbReference type="SUPFAM" id="SSF55874">
    <property type="entry name" value="ATPase domain of HSP90 chaperone/DNA topoisomerase II/histidine kinase"/>
    <property type="match status" value="1"/>
</dbReference>
<comment type="catalytic activity">
    <reaction evidence="1">
        <text>ATP + protein L-histidine = ADP + protein N-phospho-L-histidine.</text>
        <dbReference type="EC" id="2.7.13.3"/>
    </reaction>
</comment>
<organism evidence="17 18">
    <name type="scientific">Schaedlerella arabinosiphila</name>
    <dbReference type="NCBI Taxonomy" id="2044587"/>
    <lineage>
        <taxon>Bacteria</taxon>
        <taxon>Bacillati</taxon>
        <taxon>Bacillota</taxon>
        <taxon>Clostridia</taxon>
        <taxon>Lachnospirales</taxon>
        <taxon>Lachnospiraceae</taxon>
        <taxon>Schaedlerella</taxon>
    </lineage>
</organism>
<keyword evidence="13 14" id="KW-0472">Membrane</keyword>
<evidence type="ECO:0000256" key="11">
    <source>
        <dbReference type="ARBA" id="ARBA00022989"/>
    </source>
</evidence>
<dbReference type="EC" id="2.7.13.3" evidence="3"/>
<dbReference type="InterPro" id="IPR005467">
    <property type="entry name" value="His_kinase_dom"/>
</dbReference>
<keyword evidence="10" id="KW-0067">ATP-binding</keyword>
<dbReference type="Proteomes" id="UP000274920">
    <property type="component" value="Unassembled WGS sequence"/>
</dbReference>
<evidence type="ECO:0000256" key="3">
    <source>
        <dbReference type="ARBA" id="ARBA00012438"/>
    </source>
</evidence>
<dbReference type="SMART" id="SM00388">
    <property type="entry name" value="HisKA"/>
    <property type="match status" value="1"/>
</dbReference>
<dbReference type="InterPro" id="IPR003660">
    <property type="entry name" value="HAMP_dom"/>
</dbReference>
<evidence type="ECO:0000256" key="2">
    <source>
        <dbReference type="ARBA" id="ARBA00004651"/>
    </source>
</evidence>
<evidence type="ECO:0000256" key="10">
    <source>
        <dbReference type="ARBA" id="ARBA00022840"/>
    </source>
</evidence>
<dbReference type="InterPro" id="IPR003661">
    <property type="entry name" value="HisK_dim/P_dom"/>
</dbReference>
<evidence type="ECO:0000256" key="14">
    <source>
        <dbReference type="SAM" id="Phobius"/>
    </source>
</evidence>
<dbReference type="PANTHER" id="PTHR45528:SF1">
    <property type="entry name" value="SENSOR HISTIDINE KINASE CPXA"/>
    <property type="match status" value="1"/>
</dbReference>
<evidence type="ECO:0000256" key="4">
    <source>
        <dbReference type="ARBA" id="ARBA00022475"/>
    </source>
</evidence>
<keyword evidence="7 14" id="KW-0812">Transmembrane</keyword>
<keyword evidence="9 17" id="KW-0418">Kinase</keyword>
<evidence type="ECO:0000256" key="8">
    <source>
        <dbReference type="ARBA" id="ARBA00022741"/>
    </source>
</evidence>
<evidence type="ECO:0000256" key="1">
    <source>
        <dbReference type="ARBA" id="ARBA00000085"/>
    </source>
</evidence>
<dbReference type="PROSITE" id="PS50885">
    <property type="entry name" value="HAMP"/>
    <property type="match status" value="1"/>
</dbReference>
<keyword evidence="8" id="KW-0547">Nucleotide-binding</keyword>
<dbReference type="RefSeq" id="WP_125127636.1">
    <property type="nucleotide sequence ID" value="NZ_RHJS01000002.1"/>
</dbReference>
<evidence type="ECO:0000256" key="6">
    <source>
        <dbReference type="ARBA" id="ARBA00022679"/>
    </source>
</evidence>
<dbReference type="SUPFAM" id="SSF47384">
    <property type="entry name" value="Homodimeric domain of signal transducing histidine kinase"/>
    <property type="match status" value="1"/>
</dbReference>
<dbReference type="InterPro" id="IPR036097">
    <property type="entry name" value="HisK_dim/P_sf"/>
</dbReference>
<dbReference type="InterPro" id="IPR036890">
    <property type="entry name" value="HATPase_C_sf"/>
</dbReference>
<dbReference type="GO" id="GO:0005524">
    <property type="term" value="F:ATP binding"/>
    <property type="evidence" value="ECO:0007669"/>
    <property type="project" value="UniProtKB-KW"/>
</dbReference>
<comment type="caution">
    <text evidence="17">The sequence shown here is derived from an EMBL/GenBank/DDBJ whole genome shotgun (WGS) entry which is preliminary data.</text>
</comment>
<keyword evidence="4" id="KW-1003">Cell membrane</keyword>
<feature type="domain" description="HAMP" evidence="16">
    <location>
        <begin position="172"/>
        <end position="224"/>
    </location>
</feature>
<reference evidence="17" key="1">
    <citation type="submission" date="2018-10" db="EMBL/GenBank/DDBJ databases">
        <title>Schaedlerella arabinophila gen. nov. sp. nov., isolated from the mouse intestinal tract and comparative analysis with the genome of the closely related altered Schaedler flora strain ASF502.</title>
        <authorList>
            <person name="Miyake S."/>
            <person name="Soh M."/>
            <person name="Seedorf H."/>
        </authorList>
    </citation>
    <scope>NUCLEOTIDE SEQUENCE [LARGE SCALE GENOMIC DNA]</scope>
    <source>
        <strain evidence="17">DSM 106076</strain>
    </source>
</reference>